<dbReference type="Pfam" id="PF10087">
    <property type="entry name" value="DUF2325"/>
    <property type="match status" value="1"/>
</dbReference>
<dbReference type="AlphaFoldDB" id="A0A7C5WXX2"/>
<sequence>MRVVVLGGHDRLKARVEQMARKYNISLKFINQETQQNIDSALACADWVIVFTSMSGHNMVKLAKRYAKEKCIFCHSHGVCALERCILKILKEKD</sequence>
<proteinExistence type="inferred from homology"/>
<accession>A0A7C5WXX2</accession>
<name>A0A7C5WXX2_9AQUI</name>
<evidence type="ECO:0000256" key="1">
    <source>
        <dbReference type="ARBA" id="ARBA00007189"/>
    </source>
</evidence>
<evidence type="ECO:0000313" key="2">
    <source>
        <dbReference type="EMBL" id="HHO73130.1"/>
    </source>
</evidence>
<comment type="caution">
    <text evidence="2">The sequence shown here is derived from an EMBL/GenBank/DDBJ whole genome shotgun (WGS) entry which is preliminary data.</text>
</comment>
<comment type="similarity">
    <text evidence="1">Belongs to the UPF0751 family.</text>
</comment>
<protein>
    <submittedName>
        <fullName evidence="2">DUF2325 domain-containing protein</fullName>
    </submittedName>
</protein>
<dbReference type="InterPro" id="IPR016772">
    <property type="entry name" value="UCP020408"/>
</dbReference>
<gene>
    <name evidence="2" type="ORF">ENN04_00610</name>
</gene>
<dbReference type="EMBL" id="DSAC01000007">
    <property type="protein sequence ID" value="HHO73130.1"/>
    <property type="molecule type" value="Genomic_DNA"/>
</dbReference>
<reference evidence="2" key="1">
    <citation type="journal article" date="2020" name="mSystems">
        <title>Genome- and Community-Level Interaction Insights into Carbon Utilization and Element Cycling Functions of Hydrothermarchaeota in Hydrothermal Sediment.</title>
        <authorList>
            <person name="Zhou Z."/>
            <person name="Liu Y."/>
            <person name="Xu W."/>
            <person name="Pan J."/>
            <person name="Luo Z.H."/>
            <person name="Li M."/>
        </authorList>
    </citation>
    <scope>NUCLEOTIDE SEQUENCE [LARGE SCALE GENOMIC DNA]</scope>
    <source>
        <strain evidence="2">SpSt-114</strain>
    </source>
</reference>
<organism evidence="2">
    <name type="scientific">Thermocrinis ruber</name>
    <dbReference type="NCBI Taxonomy" id="75906"/>
    <lineage>
        <taxon>Bacteria</taxon>
        <taxon>Pseudomonadati</taxon>
        <taxon>Aquificota</taxon>
        <taxon>Aquificia</taxon>
        <taxon>Aquificales</taxon>
        <taxon>Aquificaceae</taxon>
        <taxon>Thermocrinis</taxon>
    </lineage>
</organism>